<accession>A0A8S0VN00</accession>
<dbReference type="AlphaFoldDB" id="A0A8S0VN00"/>
<comment type="caution">
    <text evidence="1">The sequence shown here is derived from an EMBL/GenBank/DDBJ whole genome shotgun (WGS) entry which is preliminary data.</text>
</comment>
<feature type="non-terminal residue" evidence="1">
    <location>
        <position position="95"/>
    </location>
</feature>
<evidence type="ECO:0000313" key="1">
    <source>
        <dbReference type="EMBL" id="CAA3033182.1"/>
    </source>
</evidence>
<name>A0A8S0VN00_OLEEU</name>
<protein>
    <submittedName>
        <fullName evidence="1">Serine threonine- phosphatase BSL1-like</fullName>
    </submittedName>
</protein>
<dbReference type="EMBL" id="CACTIH010009946">
    <property type="protein sequence ID" value="CAA3033182.1"/>
    <property type="molecule type" value="Genomic_DNA"/>
</dbReference>
<evidence type="ECO:0000313" key="2">
    <source>
        <dbReference type="Proteomes" id="UP000594638"/>
    </source>
</evidence>
<proteinExistence type="predicted"/>
<keyword evidence="2" id="KW-1185">Reference proteome</keyword>
<dbReference type="Gramene" id="OE9A093145T1">
    <property type="protein sequence ID" value="OE9A093145C1"/>
    <property type="gene ID" value="OE9A093145"/>
</dbReference>
<dbReference type="Proteomes" id="UP000594638">
    <property type="component" value="Unassembled WGS sequence"/>
</dbReference>
<sequence>MKGSSLLDYDWCMCCKSYLLCLGLIIETFLVLPRILSGFLEVGEFIHAAEQIFTHEPTVLQLKGRLELFGDKILTAWSSNVAVYEYGHASTAGDV</sequence>
<organism evidence="1 2">
    <name type="scientific">Olea europaea subsp. europaea</name>
    <dbReference type="NCBI Taxonomy" id="158383"/>
    <lineage>
        <taxon>Eukaryota</taxon>
        <taxon>Viridiplantae</taxon>
        <taxon>Streptophyta</taxon>
        <taxon>Embryophyta</taxon>
        <taxon>Tracheophyta</taxon>
        <taxon>Spermatophyta</taxon>
        <taxon>Magnoliopsida</taxon>
        <taxon>eudicotyledons</taxon>
        <taxon>Gunneridae</taxon>
        <taxon>Pentapetalae</taxon>
        <taxon>asterids</taxon>
        <taxon>lamiids</taxon>
        <taxon>Lamiales</taxon>
        <taxon>Oleaceae</taxon>
        <taxon>Oleeae</taxon>
        <taxon>Olea</taxon>
    </lineage>
</organism>
<gene>
    <name evidence="1" type="ORF">OLEA9_A093145</name>
</gene>
<reference evidence="1 2" key="1">
    <citation type="submission" date="2019-12" db="EMBL/GenBank/DDBJ databases">
        <authorList>
            <person name="Alioto T."/>
            <person name="Alioto T."/>
            <person name="Gomez Garrido J."/>
        </authorList>
    </citation>
    <scope>NUCLEOTIDE SEQUENCE [LARGE SCALE GENOMIC DNA]</scope>
</reference>